<dbReference type="GO" id="GO:0005886">
    <property type="term" value="C:plasma membrane"/>
    <property type="evidence" value="ECO:0007669"/>
    <property type="project" value="TreeGrafter"/>
</dbReference>
<dbReference type="Gene3D" id="2.60.40.1220">
    <property type="match status" value="1"/>
</dbReference>
<accession>A0A1I6GAR2</accession>
<dbReference type="GO" id="GO:0042597">
    <property type="term" value="C:periplasmic space"/>
    <property type="evidence" value="ECO:0007669"/>
    <property type="project" value="InterPro"/>
</dbReference>
<feature type="domain" description="CopC" evidence="6">
    <location>
        <begin position="20"/>
        <end position="112"/>
    </location>
</feature>
<dbReference type="InterPro" id="IPR007348">
    <property type="entry name" value="CopC_dom"/>
</dbReference>
<keyword evidence="2" id="KW-0479">Metal-binding</keyword>
<dbReference type="RefSeq" id="WP_090219881.1">
    <property type="nucleotide sequence ID" value="NZ_FOYO01000001.1"/>
</dbReference>
<reference evidence="8" key="1">
    <citation type="submission" date="2016-10" db="EMBL/GenBank/DDBJ databases">
        <authorList>
            <person name="Varghese N."/>
            <person name="Submissions S."/>
        </authorList>
    </citation>
    <scope>NUCLEOTIDE SEQUENCE [LARGE SCALE GENOMIC DNA]</scope>
    <source>
        <strain evidence="8">DSM 26921</strain>
    </source>
</reference>
<evidence type="ECO:0000313" key="8">
    <source>
        <dbReference type="Proteomes" id="UP000199658"/>
    </source>
</evidence>
<gene>
    <name evidence="7" type="ORF">SAMN04488002_1158</name>
</gene>
<dbReference type="GO" id="GO:0030313">
    <property type="term" value="C:cell envelope"/>
    <property type="evidence" value="ECO:0007669"/>
    <property type="project" value="UniProtKB-SubCell"/>
</dbReference>
<keyword evidence="8" id="KW-1185">Reference proteome</keyword>
<protein>
    <recommendedName>
        <fullName evidence="6">CopC domain-containing protein</fullName>
    </recommendedName>
</protein>
<dbReference type="GO" id="GO:0006825">
    <property type="term" value="P:copper ion transport"/>
    <property type="evidence" value="ECO:0007669"/>
    <property type="project" value="InterPro"/>
</dbReference>
<dbReference type="SUPFAM" id="SSF81296">
    <property type="entry name" value="E set domains"/>
    <property type="match status" value="1"/>
</dbReference>
<evidence type="ECO:0000313" key="7">
    <source>
        <dbReference type="EMBL" id="SFR39255.1"/>
    </source>
</evidence>
<evidence type="ECO:0000256" key="1">
    <source>
        <dbReference type="ARBA" id="ARBA00004196"/>
    </source>
</evidence>
<organism evidence="7 8">
    <name type="scientific">Litoreibacter janthinus</name>
    <dbReference type="NCBI Taxonomy" id="670154"/>
    <lineage>
        <taxon>Bacteria</taxon>
        <taxon>Pseudomonadati</taxon>
        <taxon>Pseudomonadota</taxon>
        <taxon>Alphaproteobacteria</taxon>
        <taxon>Rhodobacterales</taxon>
        <taxon>Roseobacteraceae</taxon>
        <taxon>Litoreibacter</taxon>
    </lineage>
</organism>
<dbReference type="STRING" id="670154.SAMN04488002_1158"/>
<dbReference type="EMBL" id="FOYO01000001">
    <property type="protein sequence ID" value="SFR39255.1"/>
    <property type="molecule type" value="Genomic_DNA"/>
</dbReference>
<feature type="signal peptide" evidence="5">
    <location>
        <begin position="1"/>
        <end position="19"/>
    </location>
</feature>
<dbReference type="Pfam" id="PF04234">
    <property type="entry name" value="CopC"/>
    <property type="match status" value="1"/>
</dbReference>
<evidence type="ECO:0000259" key="6">
    <source>
        <dbReference type="Pfam" id="PF04234"/>
    </source>
</evidence>
<dbReference type="InterPro" id="IPR032694">
    <property type="entry name" value="CopC/D"/>
</dbReference>
<dbReference type="PANTHER" id="PTHR34820:SF4">
    <property type="entry name" value="INNER MEMBRANE PROTEIN YEBZ"/>
    <property type="match status" value="1"/>
</dbReference>
<sequence length="113" mass="12093">MKSILLAGMIGIWTTGAMAHSPLDATTPANESIVSEMPSEVLLDFKGDIRLTRVSITHADAHSVDVDLGDQTTFTQKFALPMHDMGAGTYVVEWRGLGADGHALNGTFSFTVE</sequence>
<dbReference type="InterPro" id="IPR014755">
    <property type="entry name" value="Cu-Rt/internalin_Ig-like"/>
</dbReference>
<name>A0A1I6GAR2_9RHOB</name>
<dbReference type="InterPro" id="IPR014756">
    <property type="entry name" value="Ig_E-set"/>
</dbReference>
<evidence type="ECO:0000256" key="2">
    <source>
        <dbReference type="ARBA" id="ARBA00022723"/>
    </source>
</evidence>
<evidence type="ECO:0000256" key="3">
    <source>
        <dbReference type="ARBA" id="ARBA00022729"/>
    </source>
</evidence>
<dbReference type="OrthoDB" id="9796814at2"/>
<proteinExistence type="predicted"/>
<evidence type="ECO:0000256" key="5">
    <source>
        <dbReference type="SAM" id="SignalP"/>
    </source>
</evidence>
<comment type="subcellular location">
    <subcellularLocation>
        <location evidence="1">Cell envelope</location>
    </subcellularLocation>
</comment>
<dbReference type="GO" id="GO:0005507">
    <property type="term" value="F:copper ion binding"/>
    <property type="evidence" value="ECO:0007669"/>
    <property type="project" value="InterPro"/>
</dbReference>
<dbReference type="AlphaFoldDB" id="A0A1I6GAR2"/>
<feature type="chain" id="PRO_5011527609" description="CopC domain-containing protein" evidence="5">
    <location>
        <begin position="20"/>
        <end position="113"/>
    </location>
</feature>
<keyword evidence="3 5" id="KW-0732">Signal</keyword>
<keyword evidence="4" id="KW-0186">Copper</keyword>
<evidence type="ECO:0000256" key="4">
    <source>
        <dbReference type="ARBA" id="ARBA00023008"/>
    </source>
</evidence>
<dbReference type="PANTHER" id="PTHR34820">
    <property type="entry name" value="INNER MEMBRANE PROTEIN YEBZ"/>
    <property type="match status" value="1"/>
</dbReference>
<dbReference type="Proteomes" id="UP000199658">
    <property type="component" value="Unassembled WGS sequence"/>
</dbReference>
<dbReference type="GO" id="GO:0046688">
    <property type="term" value="P:response to copper ion"/>
    <property type="evidence" value="ECO:0007669"/>
    <property type="project" value="InterPro"/>
</dbReference>